<keyword evidence="3 10" id="KW-0732">Signal</keyword>
<protein>
    <recommendedName>
        <fullName evidence="7">Aspartic proteinase Asp1</fullName>
    </recommendedName>
    <alternativeName>
        <fullName evidence="8">Nucellin-like protein</fullName>
    </alternativeName>
</protein>
<accession>A0A9D4ZVK2</accession>
<dbReference type="SUPFAM" id="SSF50630">
    <property type="entry name" value="Acid proteases"/>
    <property type="match status" value="1"/>
</dbReference>
<dbReference type="GO" id="GO:0004190">
    <property type="term" value="F:aspartic-type endopeptidase activity"/>
    <property type="evidence" value="ECO:0007669"/>
    <property type="project" value="UniProtKB-KW"/>
</dbReference>
<reference evidence="12 13" key="1">
    <citation type="journal article" date="2022" name="Nat. Genet.">
        <title>Improved pea reference genome and pan-genome highlight genomic features and evolutionary characteristics.</title>
        <authorList>
            <person name="Yang T."/>
            <person name="Liu R."/>
            <person name="Luo Y."/>
            <person name="Hu S."/>
            <person name="Wang D."/>
            <person name="Wang C."/>
            <person name="Pandey M.K."/>
            <person name="Ge S."/>
            <person name="Xu Q."/>
            <person name="Li N."/>
            <person name="Li G."/>
            <person name="Huang Y."/>
            <person name="Saxena R.K."/>
            <person name="Ji Y."/>
            <person name="Li M."/>
            <person name="Yan X."/>
            <person name="He Y."/>
            <person name="Liu Y."/>
            <person name="Wang X."/>
            <person name="Xiang C."/>
            <person name="Varshney R.K."/>
            <person name="Ding H."/>
            <person name="Gao S."/>
            <person name="Zong X."/>
        </authorList>
    </citation>
    <scope>NUCLEOTIDE SEQUENCE [LARGE SCALE GENOMIC DNA]</scope>
    <source>
        <strain evidence="12 13">cv. Zhongwan 6</strain>
    </source>
</reference>
<evidence type="ECO:0000256" key="4">
    <source>
        <dbReference type="ARBA" id="ARBA00022737"/>
    </source>
</evidence>
<evidence type="ECO:0000256" key="9">
    <source>
        <dbReference type="PIRSR" id="PIRSR601461-1"/>
    </source>
</evidence>
<dbReference type="Proteomes" id="UP001058974">
    <property type="component" value="Chromosome 7"/>
</dbReference>
<evidence type="ECO:0000256" key="1">
    <source>
        <dbReference type="ARBA" id="ARBA00007447"/>
    </source>
</evidence>
<feature type="signal peptide" evidence="10">
    <location>
        <begin position="1"/>
        <end position="26"/>
    </location>
</feature>
<evidence type="ECO:0000313" key="12">
    <source>
        <dbReference type="EMBL" id="KAI5384128.1"/>
    </source>
</evidence>
<dbReference type="InterPro" id="IPR032861">
    <property type="entry name" value="TAXi_N"/>
</dbReference>
<keyword evidence="6" id="KW-0378">Hydrolase</keyword>
<feature type="domain" description="Peptidase A1" evidence="11">
    <location>
        <begin position="75"/>
        <end position="421"/>
    </location>
</feature>
<evidence type="ECO:0000256" key="2">
    <source>
        <dbReference type="ARBA" id="ARBA00022670"/>
    </source>
</evidence>
<dbReference type="PROSITE" id="PS51767">
    <property type="entry name" value="PEPTIDASE_A1"/>
    <property type="match status" value="1"/>
</dbReference>
<dbReference type="PRINTS" id="PR00792">
    <property type="entry name" value="PEPSIN"/>
</dbReference>
<dbReference type="InterPro" id="IPR001461">
    <property type="entry name" value="Aspartic_peptidase_A1"/>
</dbReference>
<evidence type="ECO:0000256" key="8">
    <source>
        <dbReference type="ARBA" id="ARBA00077656"/>
    </source>
</evidence>
<evidence type="ECO:0000256" key="5">
    <source>
        <dbReference type="ARBA" id="ARBA00022750"/>
    </source>
</evidence>
<keyword evidence="4" id="KW-0677">Repeat</keyword>
<dbReference type="Gramene" id="Psat07G0122700-T1">
    <property type="protein sequence ID" value="KAI5384128.1"/>
    <property type="gene ID" value="KIW84_071227"/>
</dbReference>
<name>A0A9D4ZVK2_PEA</name>
<dbReference type="EMBL" id="JAMSHJ010000007">
    <property type="protein sequence ID" value="KAI5384128.1"/>
    <property type="molecule type" value="Genomic_DNA"/>
</dbReference>
<dbReference type="Pfam" id="PF14543">
    <property type="entry name" value="TAXi_N"/>
    <property type="match status" value="1"/>
</dbReference>
<evidence type="ECO:0000313" key="13">
    <source>
        <dbReference type="Proteomes" id="UP001058974"/>
    </source>
</evidence>
<feature type="active site" evidence="9">
    <location>
        <position position="93"/>
    </location>
</feature>
<dbReference type="FunFam" id="2.40.70.10:FF:000015">
    <property type="entry name" value="Aspartyl protease family protein"/>
    <property type="match status" value="1"/>
</dbReference>
<dbReference type="AlphaFoldDB" id="A0A9D4ZVK2"/>
<dbReference type="InterPro" id="IPR021109">
    <property type="entry name" value="Peptidase_aspartic_dom_sf"/>
</dbReference>
<keyword evidence="2" id="KW-0645">Protease</keyword>
<dbReference type="PANTHER" id="PTHR13683">
    <property type="entry name" value="ASPARTYL PROTEASES"/>
    <property type="match status" value="1"/>
</dbReference>
<dbReference type="OrthoDB" id="2747330at2759"/>
<feature type="chain" id="PRO_5038713781" description="Aspartic proteinase Asp1" evidence="10">
    <location>
        <begin position="27"/>
        <end position="437"/>
    </location>
</feature>
<sequence>MKVDKVRLRLMLVVTVMMLNLSCCSAWFGNKRKSGRNINLPGESMSSRTSLMNHAAAGSSIVFPIYGNVYPVGFYNVTLNIGQPPRPYFLDVDTGSELTWLQCDAPCSQCSETPHPLYKPSNDFVPCKDPLCASLQPSDDYTCEDPNQCDYEIKYADQYSTLGVLLNDVYLLNFTNGVQLRVRMALGCGYDQIFSPSSYHPLDGVLGLGRGKASLVSQLNSQGLVRNVIGHCLSSRGGGYIFFGNAYDSSQMSWTPISSIHSGKHYSAGPAELVFGGRKTGVGSLDIIFDTGSSYTYFNSQAYHALISLVNKELHRKPLKVAPDDQTLPMCWHGKTPFRSINEVKKYFKPLVLSFSNGGKVRSQFEIPPEAYLIISKKGNVCLGILNGPEVGLGEVNLIGDISMLDKVMVFDNEKELIGWGPSADCNGVPKSRDVSL</sequence>
<dbReference type="Gene3D" id="2.40.70.10">
    <property type="entry name" value="Acid Proteases"/>
    <property type="match status" value="2"/>
</dbReference>
<evidence type="ECO:0000256" key="7">
    <source>
        <dbReference type="ARBA" id="ARBA00068871"/>
    </source>
</evidence>
<dbReference type="FunFam" id="2.40.70.10:FF:000027">
    <property type="entry name" value="Aspartic proteinase Asp1 isoform A"/>
    <property type="match status" value="1"/>
</dbReference>
<dbReference type="InterPro" id="IPR032799">
    <property type="entry name" value="TAXi_C"/>
</dbReference>
<comment type="similarity">
    <text evidence="1">Belongs to the peptidase A1 family.</text>
</comment>
<dbReference type="GO" id="GO:0006508">
    <property type="term" value="P:proteolysis"/>
    <property type="evidence" value="ECO:0007669"/>
    <property type="project" value="UniProtKB-KW"/>
</dbReference>
<dbReference type="InterPro" id="IPR033121">
    <property type="entry name" value="PEPTIDASE_A1"/>
</dbReference>
<keyword evidence="5" id="KW-0064">Aspartyl protease</keyword>
<dbReference type="PANTHER" id="PTHR13683:SF829">
    <property type="entry name" value="EUKARYOTIC ASPARTYL PROTEASE FAMILY PROTEIN"/>
    <property type="match status" value="1"/>
</dbReference>
<feature type="active site" evidence="9">
    <location>
        <position position="290"/>
    </location>
</feature>
<gene>
    <name evidence="12" type="ORF">KIW84_071227</name>
</gene>
<proteinExistence type="inferred from homology"/>
<comment type="caution">
    <text evidence="12">The sequence shown here is derived from an EMBL/GenBank/DDBJ whole genome shotgun (WGS) entry which is preliminary data.</text>
</comment>
<organism evidence="12 13">
    <name type="scientific">Pisum sativum</name>
    <name type="common">Garden pea</name>
    <name type="synonym">Lathyrus oleraceus</name>
    <dbReference type="NCBI Taxonomy" id="3888"/>
    <lineage>
        <taxon>Eukaryota</taxon>
        <taxon>Viridiplantae</taxon>
        <taxon>Streptophyta</taxon>
        <taxon>Embryophyta</taxon>
        <taxon>Tracheophyta</taxon>
        <taxon>Spermatophyta</taxon>
        <taxon>Magnoliopsida</taxon>
        <taxon>eudicotyledons</taxon>
        <taxon>Gunneridae</taxon>
        <taxon>Pentapetalae</taxon>
        <taxon>rosids</taxon>
        <taxon>fabids</taxon>
        <taxon>Fabales</taxon>
        <taxon>Fabaceae</taxon>
        <taxon>Papilionoideae</taxon>
        <taxon>50 kb inversion clade</taxon>
        <taxon>NPAAA clade</taxon>
        <taxon>Hologalegina</taxon>
        <taxon>IRL clade</taxon>
        <taxon>Fabeae</taxon>
        <taxon>Lathyrus</taxon>
    </lineage>
</organism>
<evidence type="ECO:0000256" key="3">
    <source>
        <dbReference type="ARBA" id="ARBA00022729"/>
    </source>
</evidence>
<evidence type="ECO:0000256" key="6">
    <source>
        <dbReference type="ARBA" id="ARBA00022801"/>
    </source>
</evidence>
<evidence type="ECO:0000259" key="11">
    <source>
        <dbReference type="PROSITE" id="PS51767"/>
    </source>
</evidence>
<evidence type="ECO:0000256" key="10">
    <source>
        <dbReference type="SAM" id="SignalP"/>
    </source>
</evidence>
<keyword evidence="13" id="KW-1185">Reference proteome</keyword>
<dbReference type="Pfam" id="PF14541">
    <property type="entry name" value="TAXi_C"/>
    <property type="match status" value="1"/>
</dbReference>